<proteinExistence type="predicted"/>
<feature type="region of interest" description="Disordered" evidence="1">
    <location>
        <begin position="285"/>
        <end position="496"/>
    </location>
</feature>
<evidence type="ECO:0000256" key="1">
    <source>
        <dbReference type="SAM" id="MobiDB-lite"/>
    </source>
</evidence>
<dbReference type="OrthoDB" id="7863186at2759"/>
<keyword evidence="3" id="KW-1185">Reference proteome</keyword>
<feature type="compositionally biased region" description="Low complexity" evidence="1">
    <location>
        <begin position="295"/>
        <end position="310"/>
    </location>
</feature>
<feature type="compositionally biased region" description="Low complexity" evidence="1">
    <location>
        <begin position="339"/>
        <end position="352"/>
    </location>
</feature>
<name>B4P959_DROYA</name>
<organism evidence="2 3">
    <name type="scientific">Drosophila yakuba</name>
    <name type="common">Fruit fly</name>
    <dbReference type="NCBI Taxonomy" id="7245"/>
    <lineage>
        <taxon>Eukaryota</taxon>
        <taxon>Metazoa</taxon>
        <taxon>Ecdysozoa</taxon>
        <taxon>Arthropoda</taxon>
        <taxon>Hexapoda</taxon>
        <taxon>Insecta</taxon>
        <taxon>Pterygota</taxon>
        <taxon>Neoptera</taxon>
        <taxon>Endopterygota</taxon>
        <taxon>Diptera</taxon>
        <taxon>Brachycera</taxon>
        <taxon>Muscomorpha</taxon>
        <taxon>Ephydroidea</taxon>
        <taxon>Drosophilidae</taxon>
        <taxon>Drosophila</taxon>
        <taxon>Sophophora</taxon>
    </lineage>
</organism>
<dbReference type="Proteomes" id="UP000002282">
    <property type="component" value="Chromosome 2R"/>
</dbReference>
<dbReference type="eggNOG" id="ENOG502SC2Y">
    <property type="taxonomic scope" value="Eukaryota"/>
</dbReference>
<feature type="compositionally biased region" description="Basic and acidic residues" evidence="1">
    <location>
        <begin position="394"/>
        <end position="408"/>
    </location>
</feature>
<protein>
    <submittedName>
        <fullName evidence="2">Uncharacterized protein</fullName>
    </submittedName>
</protein>
<dbReference type="OMA" id="QSPGNCC"/>
<feature type="compositionally biased region" description="Polar residues" evidence="1">
    <location>
        <begin position="353"/>
        <end position="362"/>
    </location>
</feature>
<dbReference type="EMBL" id="CM000158">
    <property type="protein sequence ID" value="EDW92299.1"/>
    <property type="molecule type" value="Genomic_DNA"/>
</dbReference>
<sequence length="564" mass="63935">MDYRAMNESCQCPRCRCEIRLPNQPMPCQQKCFPEKYVMCGSEQRLSWQKRSDTQEVFQNFSQRNPQTLSRESAQSWSFQPPPNCFCGQQNPTRAQPNYSQQFSKEYSQQFLPNPTQQCSQQSPCISCCGQQNRQNCFQPPCANWLRPCCITHEVGVQTEEVECEIEIKPEYIAITDITTKEVEVKHRTGKTETIFETVQSVTHFPVAETQYLRDSDKAIEDDVVPNGVPNRAMRNSELQPMLDSIRAKVPKSERKSTMEELVYHEYAKSERDFNDPKATVEKTILKDLPEPQSKSRPPSYTPSSSRQPSGDTSHPRSVNDEPKATVGKTMFKDKSPVDSPDSPQSKSRSSSYIQHNENQSQPPLPRAISSISQEDPSLVKDEDESSDSSSTDIDAHEHKESMKKEKIVVPAGSDNVSTVHVKVTNRKEASVKQHHDREPKKTAIFESSVSQVLIKKKPEEKKPEEKKPEEKKPEVKRPEEKKPKRPPPKVEVKLGYPPNDLVCRYANPPVCRPTCGSSRCPRPPSISCNKCPSCPPCPPFPPSTRQCDPIYGFGSTCVGYYCL</sequence>
<evidence type="ECO:0000313" key="3">
    <source>
        <dbReference type="Proteomes" id="UP000002282"/>
    </source>
</evidence>
<dbReference type="PhylomeDB" id="B4P959"/>
<feature type="compositionally biased region" description="Basic and acidic residues" evidence="1">
    <location>
        <begin position="426"/>
        <end position="444"/>
    </location>
</feature>
<reference evidence="2 3" key="2">
    <citation type="journal article" date="2007" name="PLoS Biol.">
        <title>Principles of genome evolution in the Drosophila melanogaster species group.</title>
        <authorList>
            <person name="Ranz J.M."/>
            <person name="Maurin D."/>
            <person name="Chan Y.S."/>
            <person name="von Grotthuss M."/>
            <person name="Hillier L.W."/>
            <person name="Roote J."/>
            <person name="Ashburner M."/>
            <person name="Bergman C.M."/>
        </authorList>
    </citation>
    <scope>NUCLEOTIDE SEQUENCE [LARGE SCALE GENOMIC DNA]</scope>
    <source>
        <strain evidence="3">Tai18E2 / Tucson 14021-0261.01</strain>
    </source>
</reference>
<dbReference type="KEGG" id="dya:Dyak_GE11583"/>
<evidence type="ECO:0000313" key="2">
    <source>
        <dbReference type="EMBL" id="EDW92299.1"/>
    </source>
</evidence>
<accession>B4P959</accession>
<gene>
    <name evidence="2" type="primary">Dyak\GE11583</name>
    <name evidence="2" type="synonym">dyak_GLEANR_11902</name>
    <name evidence="2" type="synonym">GE11583</name>
    <name evidence="2" type="ORF">Dyak_GE11583</name>
</gene>
<reference evidence="2 3" key="1">
    <citation type="journal article" date="2007" name="Nature">
        <title>Evolution of genes and genomes on the Drosophila phylogeny.</title>
        <authorList>
            <consortium name="Drosophila 12 Genomes Consortium"/>
            <person name="Clark A.G."/>
            <person name="Eisen M.B."/>
            <person name="Smith D.R."/>
            <person name="Bergman C.M."/>
            <person name="Oliver B."/>
            <person name="Markow T.A."/>
            <person name="Kaufman T.C."/>
            <person name="Kellis M."/>
            <person name="Gelbart W."/>
            <person name="Iyer V.N."/>
            <person name="Pollard D.A."/>
            <person name="Sackton T.B."/>
            <person name="Larracuente A.M."/>
            <person name="Singh N.D."/>
            <person name="Abad J.P."/>
            <person name="Abt D.N."/>
            <person name="Adryan B."/>
            <person name="Aguade M."/>
            <person name="Akashi H."/>
            <person name="Anderson W.W."/>
            <person name="Aquadro C.F."/>
            <person name="Ardell D.H."/>
            <person name="Arguello R."/>
            <person name="Artieri C.G."/>
            <person name="Barbash D.A."/>
            <person name="Barker D."/>
            <person name="Barsanti P."/>
            <person name="Batterham P."/>
            <person name="Batzoglou S."/>
            <person name="Begun D."/>
            <person name="Bhutkar A."/>
            <person name="Blanco E."/>
            <person name="Bosak S.A."/>
            <person name="Bradley R.K."/>
            <person name="Brand A.D."/>
            <person name="Brent M.R."/>
            <person name="Brooks A.N."/>
            <person name="Brown R.H."/>
            <person name="Butlin R.K."/>
            <person name="Caggese C."/>
            <person name="Calvi B.R."/>
            <person name="Bernardo de Carvalho A."/>
            <person name="Caspi A."/>
            <person name="Castrezana S."/>
            <person name="Celniker S.E."/>
            <person name="Chang J.L."/>
            <person name="Chapple C."/>
            <person name="Chatterji S."/>
            <person name="Chinwalla A."/>
            <person name="Civetta A."/>
            <person name="Clifton S.W."/>
            <person name="Comeron J.M."/>
            <person name="Costello J.C."/>
            <person name="Coyne J.A."/>
            <person name="Daub J."/>
            <person name="David R.G."/>
            <person name="Delcher A.L."/>
            <person name="Delehaunty K."/>
            <person name="Do C.B."/>
            <person name="Ebling H."/>
            <person name="Edwards K."/>
            <person name="Eickbush T."/>
            <person name="Evans J.D."/>
            <person name="Filipski A."/>
            <person name="Findeiss S."/>
            <person name="Freyhult E."/>
            <person name="Fulton L."/>
            <person name="Fulton R."/>
            <person name="Garcia A.C."/>
            <person name="Gardiner A."/>
            <person name="Garfield D.A."/>
            <person name="Garvin B.E."/>
            <person name="Gibson G."/>
            <person name="Gilbert D."/>
            <person name="Gnerre S."/>
            <person name="Godfrey J."/>
            <person name="Good R."/>
            <person name="Gotea V."/>
            <person name="Gravely B."/>
            <person name="Greenberg A.J."/>
            <person name="Griffiths-Jones S."/>
            <person name="Gross S."/>
            <person name="Guigo R."/>
            <person name="Gustafson E.A."/>
            <person name="Haerty W."/>
            <person name="Hahn M.W."/>
            <person name="Halligan D.L."/>
            <person name="Halpern A.L."/>
            <person name="Halter G.M."/>
            <person name="Han M.V."/>
            <person name="Heger A."/>
            <person name="Hillier L."/>
            <person name="Hinrichs A.S."/>
            <person name="Holmes I."/>
            <person name="Hoskins R.A."/>
            <person name="Hubisz M.J."/>
            <person name="Hultmark D."/>
            <person name="Huntley M.A."/>
            <person name="Jaffe D.B."/>
            <person name="Jagadeeshan S."/>
            <person name="Jeck W.R."/>
            <person name="Johnson J."/>
            <person name="Jones C.D."/>
            <person name="Jordan W.C."/>
            <person name="Karpen G.H."/>
            <person name="Kataoka E."/>
            <person name="Keightley P.D."/>
            <person name="Kheradpour P."/>
            <person name="Kirkness E.F."/>
            <person name="Koerich L.B."/>
            <person name="Kristiansen K."/>
            <person name="Kudrna D."/>
            <person name="Kulathinal R.J."/>
            <person name="Kumar S."/>
            <person name="Kwok R."/>
            <person name="Lander E."/>
            <person name="Langley C.H."/>
            <person name="Lapoint R."/>
            <person name="Lazzaro B.P."/>
            <person name="Lee S.J."/>
            <person name="Levesque L."/>
            <person name="Li R."/>
            <person name="Lin C.F."/>
            <person name="Lin M.F."/>
            <person name="Lindblad-Toh K."/>
            <person name="Llopart A."/>
            <person name="Long M."/>
            <person name="Low L."/>
            <person name="Lozovsky E."/>
            <person name="Lu J."/>
            <person name="Luo M."/>
            <person name="Machado C.A."/>
            <person name="Makalowski W."/>
            <person name="Marzo M."/>
            <person name="Matsuda M."/>
            <person name="Matzkin L."/>
            <person name="McAllister B."/>
            <person name="McBride C.S."/>
            <person name="McKernan B."/>
            <person name="McKernan K."/>
            <person name="Mendez-Lago M."/>
            <person name="Minx P."/>
            <person name="Mollenhauer M.U."/>
            <person name="Montooth K."/>
            <person name="Mount S.M."/>
            <person name="Mu X."/>
            <person name="Myers E."/>
            <person name="Negre B."/>
            <person name="Newfeld S."/>
            <person name="Nielsen R."/>
            <person name="Noor M.A."/>
            <person name="O'Grady P."/>
            <person name="Pachter L."/>
            <person name="Papaceit M."/>
            <person name="Parisi M.J."/>
            <person name="Parisi M."/>
            <person name="Parts L."/>
            <person name="Pedersen J.S."/>
            <person name="Pesole G."/>
            <person name="Phillippy A.M."/>
            <person name="Ponting C.P."/>
            <person name="Pop M."/>
            <person name="Porcelli D."/>
            <person name="Powell J.R."/>
            <person name="Prohaska S."/>
            <person name="Pruitt K."/>
            <person name="Puig M."/>
            <person name="Quesneville H."/>
            <person name="Ram K.R."/>
            <person name="Rand D."/>
            <person name="Rasmussen M.D."/>
            <person name="Reed L.K."/>
            <person name="Reenan R."/>
            <person name="Reily A."/>
            <person name="Remington K.A."/>
            <person name="Rieger T.T."/>
            <person name="Ritchie M.G."/>
            <person name="Robin C."/>
            <person name="Rogers Y.H."/>
            <person name="Rohde C."/>
            <person name="Rozas J."/>
            <person name="Rubenfield M.J."/>
            <person name="Ruiz A."/>
            <person name="Russo S."/>
            <person name="Salzberg S.L."/>
            <person name="Sanchez-Gracia A."/>
            <person name="Saranga D.J."/>
            <person name="Sato H."/>
            <person name="Schaeffer S.W."/>
            <person name="Schatz M.C."/>
            <person name="Schlenke T."/>
            <person name="Schwartz R."/>
            <person name="Segarra C."/>
            <person name="Singh R.S."/>
            <person name="Sirot L."/>
            <person name="Sirota M."/>
            <person name="Sisneros N.B."/>
            <person name="Smith C.D."/>
            <person name="Smith T.F."/>
            <person name="Spieth J."/>
            <person name="Stage D.E."/>
            <person name="Stark A."/>
            <person name="Stephan W."/>
            <person name="Strausberg R.L."/>
            <person name="Strempel S."/>
            <person name="Sturgill D."/>
            <person name="Sutton G."/>
            <person name="Sutton G.G."/>
            <person name="Tao W."/>
            <person name="Teichmann S."/>
            <person name="Tobari Y.N."/>
            <person name="Tomimura Y."/>
            <person name="Tsolas J.M."/>
            <person name="Valente V.L."/>
            <person name="Venter E."/>
            <person name="Venter J.C."/>
            <person name="Vicario S."/>
            <person name="Vieira F.G."/>
            <person name="Vilella A.J."/>
            <person name="Villasante A."/>
            <person name="Walenz B."/>
            <person name="Wang J."/>
            <person name="Wasserman M."/>
            <person name="Watts T."/>
            <person name="Wilson D."/>
            <person name="Wilson R.K."/>
            <person name="Wing R.A."/>
            <person name="Wolfner M.F."/>
            <person name="Wong A."/>
            <person name="Wong G.K."/>
            <person name="Wu C.I."/>
            <person name="Wu G."/>
            <person name="Yamamoto D."/>
            <person name="Yang H.P."/>
            <person name="Yang S.P."/>
            <person name="Yorke J.A."/>
            <person name="Yoshida K."/>
            <person name="Zdobnov E."/>
            <person name="Zhang P."/>
            <person name="Zhang Y."/>
            <person name="Zimin A.V."/>
            <person name="Baldwin J."/>
            <person name="Abdouelleil A."/>
            <person name="Abdulkadir J."/>
            <person name="Abebe A."/>
            <person name="Abera B."/>
            <person name="Abreu J."/>
            <person name="Acer S.C."/>
            <person name="Aftuck L."/>
            <person name="Alexander A."/>
            <person name="An P."/>
            <person name="Anderson E."/>
            <person name="Anderson S."/>
            <person name="Arachi H."/>
            <person name="Azer M."/>
            <person name="Bachantsang P."/>
            <person name="Barry A."/>
            <person name="Bayul T."/>
            <person name="Berlin A."/>
            <person name="Bessette D."/>
            <person name="Bloom T."/>
            <person name="Blye J."/>
            <person name="Boguslavskiy L."/>
            <person name="Bonnet C."/>
            <person name="Boukhgalter B."/>
            <person name="Bourzgui I."/>
            <person name="Brown A."/>
            <person name="Cahill P."/>
            <person name="Channer S."/>
            <person name="Cheshatsang Y."/>
            <person name="Chuda L."/>
            <person name="Citroen M."/>
            <person name="Collymore A."/>
            <person name="Cooke P."/>
            <person name="Costello M."/>
            <person name="D'Aco K."/>
            <person name="Daza R."/>
            <person name="De Haan G."/>
            <person name="DeGray S."/>
            <person name="DeMaso C."/>
            <person name="Dhargay N."/>
            <person name="Dooley K."/>
            <person name="Dooley E."/>
            <person name="Doricent M."/>
            <person name="Dorje P."/>
            <person name="Dorjee K."/>
            <person name="Dupes A."/>
            <person name="Elong R."/>
            <person name="Falk J."/>
            <person name="Farina A."/>
            <person name="Faro S."/>
            <person name="Ferguson D."/>
            <person name="Fisher S."/>
            <person name="Foley C.D."/>
            <person name="Franke A."/>
            <person name="Friedrich D."/>
            <person name="Gadbois L."/>
            <person name="Gearin G."/>
            <person name="Gearin C.R."/>
            <person name="Giannoukos G."/>
            <person name="Goode T."/>
            <person name="Graham J."/>
            <person name="Grandbois E."/>
            <person name="Grewal S."/>
            <person name="Gyaltsen K."/>
            <person name="Hafez N."/>
            <person name="Hagos B."/>
            <person name="Hall J."/>
            <person name="Henson C."/>
            <person name="Hollinger A."/>
            <person name="Honan T."/>
            <person name="Huard M.D."/>
            <person name="Hughes L."/>
            <person name="Hurhula B."/>
            <person name="Husby M.E."/>
            <person name="Kamat A."/>
            <person name="Kanga B."/>
            <person name="Kashin S."/>
            <person name="Khazanovich D."/>
            <person name="Kisner P."/>
            <person name="Lance K."/>
            <person name="Lara M."/>
            <person name="Lee W."/>
            <person name="Lennon N."/>
            <person name="Letendre F."/>
            <person name="LeVine R."/>
            <person name="Lipovsky A."/>
            <person name="Liu X."/>
            <person name="Liu J."/>
            <person name="Liu S."/>
            <person name="Lokyitsang T."/>
            <person name="Lokyitsang Y."/>
            <person name="Lubonja R."/>
            <person name="Lui A."/>
            <person name="MacDonald P."/>
            <person name="Magnisalis V."/>
            <person name="Maru K."/>
            <person name="Matthews C."/>
            <person name="McCusker W."/>
            <person name="McDonough S."/>
            <person name="Mehta T."/>
            <person name="Meldrim J."/>
            <person name="Meneus L."/>
            <person name="Mihai O."/>
            <person name="Mihalev A."/>
            <person name="Mihova T."/>
            <person name="Mittelman R."/>
            <person name="Mlenga V."/>
            <person name="Montmayeur A."/>
            <person name="Mulrain L."/>
            <person name="Navidi A."/>
            <person name="Naylor J."/>
            <person name="Negash T."/>
            <person name="Nguyen T."/>
            <person name="Nguyen N."/>
            <person name="Nicol R."/>
            <person name="Norbu C."/>
            <person name="Norbu N."/>
            <person name="Novod N."/>
            <person name="O'Neill B."/>
            <person name="Osman S."/>
            <person name="Markiewicz E."/>
            <person name="Oyono O.L."/>
            <person name="Patti C."/>
            <person name="Phunkhang P."/>
            <person name="Pierre F."/>
            <person name="Priest M."/>
            <person name="Raghuraman S."/>
            <person name="Rege F."/>
            <person name="Reyes R."/>
            <person name="Rise C."/>
            <person name="Rogov P."/>
            <person name="Ross K."/>
            <person name="Ryan E."/>
            <person name="Settipalli S."/>
            <person name="Shea T."/>
            <person name="Sherpa N."/>
            <person name="Shi L."/>
            <person name="Shih D."/>
            <person name="Sparrow T."/>
            <person name="Spaulding J."/>
            <person name="Stalker J."/>
            <person name="Stange-Thomann N."/>
            <person name="Stavropoulos S."/>
            <person name="Stone C."/>
            <person name="Strader C."/>
            <person name="Tesfaye S."/>
            <person name="Thomson T."/>
            <person name="Thoulutsang Y."/>
            <person name="Thoulutsang D."/>
            <person name="Topham K."/>
            <person name="Topping I."/>
            <person name="Tsamla T."/>
            <person name="Vassiliev H."/>
            <person name="Vo A."/>
            <person name="Wangchuk T."/>
            <person name="Wangdi T."/>
            <person name="Weiand M."/>
            <person name="Wilkinson J."/>
            <person name="Wilson A."/>
            <person name="Yadav S."/>
            <person name="Young G."/>
            <person name="Yu Q."/>
            <person name="Zembek L."/>
            <person name="Zhong D."/>
            <person name="Zimmer A."/>
            <person name="Zwirko Z."/>
            <person name="Jaffe D.B."/>
            <person name="Alvarez P."/>
            <person name="Brockman W."/>
            <person name="Butler J."/>
            <person name="Chin C."/>
            <person name="Gnerre S."/>
            <person name="Grabherr M."/>
            <person name="Kleber M."/>
            <person name="Mauceli E."/>
            <person name="MacCallum I."/>
        </authorList>
    </citation>
    <scope>NUCLEOTIDE SEQUENCE [LARGE SCALE GENOMIC DNA]</scope>
    <source>
        <strain evidence="3">Tai18E2 / Tucson 14021-0261.01</strain>
    </source>
</reference>
<dbReference type="HOGENOM" id="CLU_035278_0_0_1"/>
<feature type="compositionally biased region" description="Basic and acidic residues" evidence="1">
    <location>
        <begin position="457"/>
        <end position="493"/>
    </location>
</feature>
<feature type="compositionally biased region" description="Basic and acidic residues" evidence="1">
    <location>
        <begin position="314"/>
        <end position="324"/>
    </location>
</feature>
<dbReference type="AlphaFoldDB" id="B4P959"/>